<dbReference type="GO" id="GO:0004534">
    <property type="term" value="F:5'-3' RNA exonuclease activity"/>
    <property type="evidence" value="ECO:0007669"/>
    <property type="project" value="TreeGrafter"/>
</dbReference>
<dbReference type="InterPro" id="IPR016195">
    <property type="entry name" value="Pol/histidinol_Pase-like"/>
</dbReference>
<dbReference type="SUPFAM" id="SSF89550">
    <property type="entry name" value="PHP domain-like"/>
    <property type="match status" value="1"/>
</dbReference>
<evidence type="ECO:0000259" key="1">
    <source>
        <dbReference type="SMART" id="SM00481"/>
    </source>
</evidence>
<gene>
    <name evidence="2" type="ORF">IAC95_04610</name>
</gene>
<dbReference type="Proteomes" id="UP000824200">
    <property type="component" value="Unassembled WGS sequence"/>
</dbReference>
<comment type="caution">
    <text evidence="2">The sequence shown here is derived from an EMBL/GenBank/DDBJ whole genome shotgun (WGS) entry which is preliminary data.</text>
</comment>
<dbReference type="EMBL" id="DVHL01000036">
    <property type="protein sequence ID" value="HIR66141.1"/>
    <property type="molecule type" value="Genomic_DNA"/>
</dbReference>
<dbReference type="PANTHER" id="PTHR42924">
    <property type="entry name" value="EXONUCLEASE"/>
    <property type="match status" value="1"/>
</dbReference>
<dbReference type="PANTHER" id="PTHR42924:SF3">
    <property type="entry name" value="POLYMERASE_HISTIDINOL PHOSPHATASE N-TERMINAL DOMAIN-CONTAINING PROTEIN"/>
    <property type="match status" value="1"/>
</dbReference>
<dbReference type="CDD" id="cd07438">
    <property type="entry name" value="PHP_HisPPase_AMP"/>
    <property type="match status" value="1"/>
</dbReference>
<protein>
    <submittedName>
        <fullName evidence="2">PHP domain-containing protein</fullName>
    </submittedName>
</protein>
<evidence type="ECO:0000313" key="3">
    <source>
        <dbReference type="Proteomes" id="UP000824200"/>
    </source>
</evidence>
<dbReference type="Gene3D" id="1.10.150.650">
    <property type="match status" value="1"/>
</dbReference>
<proteinExistence type="predicted"/>
<dbReference type="InterPro" id="IPR004013">
    <property type="entry name" value="PHP_dom"/>
</dbReference>
<dbReference type="Pfam" id="PF02811">
    <property type="entry name" value="PHP"/>
    <property type="match status" value="1"/>
</dbReference>
<dbReference type="GO" id="GO:0035312">
    <property type="term" value="F:5'-3' DNA exonuclease activity"/>
    <property type="evidence" value="ECO:0007669"/>
    <property type="project" value="TreeGrafter"/>
</dbReference>
<dbReference type="InterPro" id="IPR003141">
    <property type="entry name" value="Pol/His_phosphatase_N"/>
</dbReference>
<dbReference type="Gene3D" id="3.20.20.140">
    <property type="entry name" value="Metal-dependent hydrolases"/>
    <property type="match status" value="1"/>
</dbReference>
<accession>A0A9D1J8A2</accession>
<dbReference type="SMART" id="SM00481">
    <property type="entry name" value="POLIIIAc"/>
    <property type="match status" value="1"/>
</dbReference>
<reference evidence="2" key="2">
    <citation type="journal article" date="2021" name="PeerJ">
        <title>Extensive microbial diversity within the chicken gut microbiome revealed by metagenomics and culture.</title>
        <authorList>
            <person name="Gilroy R."/>
            <person name="Ravi A."/>
            <person name="Getino M."/>
            <person name="Pursley I."/>
            <person name="Horton D.L."/>
            <person name="Alikhan N.F."/>
            <person name="Baker D."/>
            <person name="Gharbi K."/>
            <person name="Hall N."/>
            <person name="Watson M."/>
            <person name="Adriaenssens E.M."/>
            <person name="Foster-Nyarko E."/>
            <person name="Jarju S."/>
            <person name="Secka A."/>
            <person name="Antonio M."/>
            <person name="Oren A."/>
            <person name="Chaudhuri R.R."/>
            <person name="La Ragione R."/>
            <person name="Hildebrand F."/>
            <person name="Pallen M.J."/>
        </authorList>
    </citation>
    <scope>NUCLEOTIDE SEQUENCE</scope>
    <source>
        <strain evidence="2">CHK121-14286</strain>
    </source>
</reference>
<sequence>MKCDLHIHSNCSDGIFSPEQIVEMAKEKGLDCIAVTDHDTVLGVRRAMEKGKELGVKVLVGVEISTVSSCGDVHILAYNLETDSPDFAEKMSEISNFRTQRNSQMQKKFDENGIDINIASLKNVGSIGRGDIAREMVRRGIVKNSAEAFEKYLGVGKCCYVQTRRLSPAEAIGFALRFGGIPVLAHPKNLRMSCGEFEKFLRPLVLSGLGGIEAQYFTHTSAERKFFGKMAKKYKLIITGGSDFHDYSHGLPLGAQHFSPNGYTRTILGI</sequence>
<evidence type="ECO:0000313" key="2">
    <source>
        <dbReference type="EMBL" id="HIR66141.1"/>
    </source>
</evidence>
<dbReference type="InterPro" id="IPR052018">
    <property type="entry name" value="PHP_domain"/>
</dbReference>
<feature type="domain" description="Polymerase/histidinol phosphatase N-terminal" evidence="1">
    <location>
        <begin position="3"/>
        <end position="68"/>
    </location>
</feature>
<organism evidence="2 3">
    <name type="scientific">Candidatus Fimimonas gallinarum</name>
    <dbReference type="NCBI Taxonomy" id="2840821"/>
    <lineage>
        <taxon>Bacteria</taxon>
        <taxon>Pseudomonadati</taxon>
        <taxon>Myxococcota</taxon>
        <taxon>Myxococcia</taxon>
        <taxon>Myxococcales</taxon>
        <taxon>Cystobacterineae</taxon>
        <taxon>Myxococcaceae</taxon>
        <taxon>Myxococcaceae incertae sedis</taxon>
        <taxon>Candidatus Fimimonas</taxon>
    </lineage>
</organism>
<dbReference type="AlphaFoldDB" id="A0A9D1J8A2"/>
<reference evidence="2" key="1">
    <citation type="submission" date="2020-10" db="EMBL/GenBank/DDBJ databases">
        <authorList>
            <person name="Gilroy R."/>
        </authorList>
    </citation>
    <scope>NUCLEOTIDE SEQUENCE</scope>
    <source>
        <strain evidence="2">CHK121-14286</strain>
    </source>
</reference>
<name>A0A9D1J8A2_9BACT</name>